<reference evidence="2 3" key="1">
    <citation type="journal article" date="2016" name="Mol. Biol. Evol.">
        <title>Comparative Genomics of Early-Diverging Mushroom-Forming Fungi Provides Insights into the Origins of Lignocellulose Decay Capabilities.</title>
        <authorList>
            <person name="Nagy L.G."/>
            <person name="Riley R."/>
            <person name="Tritt A."/>
            <person name="Adam C."/>
            <person name="Daum C."/>
            <person name="Floudas D."/>
            <person name="Sun H."/>
            <person name="Yadav J.S."/>
            <person name="Pangilinan J."/>
            <person name="Larsson K.H."/>
            <person name="Matsuura K."/>
            <person name="Barry K."/>
            <person name="Labutti K."/>
            <person name="Kuo R."/>
            <person name="Ohm R.A."/>
            <person name="Bhattacharya S.S."/>
            <person name="Shirouzu T."/>
            <person name="Yoshinaga Y."/>
            <person name="Martin F.M."/>
            <person name="Grigoriev I.V."/>
            <person name="Hibbett D.S."/>
        </authorList>
    </citation>
    <scope>NUCLEOTIDE SEQUENCE [LARGE SCALE GENOMIC DNA]</scope>
    <source>
        <strain evidence="2 3">CBS 109695</strain>
    </source>
</reference>
<dbReference type="Proteomes" id="UP000076532">
    <property type="component" value="Unassembled WGS sequence"/>
</dbReference>
<dbReference type="GO" id="GO:0005829">
    <property type="term" value="C:cytosol"/>
    <property type="evidence" value="ECO:0007669"/>
    <property type="project" value="TreeGrafter"/>
</dbReference>
<protein>
    <submittedName>
        <fullName evidence="2">TAP42-like protein</fullName>
    </submittedName>
</protein>
<dbReference type="Gene3D" id="1.25.40.540">
    <property type="entry name" value="TAP42-like family"/>
    <property type="match status" value="1"/>
</dbReference>
<dbReference type="GO" id="GO:0035303">
    <property type="term" value="P:regulation of dephosphorylation"/>
    <property type="evidence" value="ECO:0007669"/>
    <property type="project" value="TreeGrafter"/>
</dbReference>
<evidence type="ECO:0000313" key="2">
    <source>
        <dbReference type="EMBL" id="KZP21163.1"/>
    </source>
</evidence>
<name>A0A166JSE0_9AGAM</name>
<dbReference type="InterPro" id="IPR007304">
    <property type="entry name" value="TAP46-like"/>
</dbReference>
<dbReference type="PANTHER" id="PTHR10933">
    <property type="entry name" value="IMMUNOGLOBULIN-BINDING PROTEIN 1"/>
    <property type="match status" value="1"/>
</dbReference>
<sequence length="391" mass="43498">MSSDVPLPTLFTSALNAASRAYNLPTVQDETQELIRSALGDLRSLSSRISTLSLFSSNESLEDISTRDLVYLLVPFVAAELQGRVKAIEHDVRMSHLGTAQRYLKSFVGMLEQYEIVPAGDRELYEQRSGNVKDPAKRRELKIKQYQKEKELRTRIEIIRKRRRQLATSDTVTTDFDLISSLLPPPSSTQADFDDDDEDSEMDEILRETTLLLLRLTYALSQGQLESMDQELELLRSAPPPPPDQTPTDDRRGKVKDEDDIWKLDTPVVSAASGPLLDPSGKPLRPFTILPAGASDRTRLQSQVFGPGHRLPTMSIDELLQIEMDAGKFISGGGPESEADPTSSEQLAIDAEQDGTAFGEDKAEQKRQKDENWAMYTDVNAKGAGNTMNRG</sequence>
<dbReference type="InterPro" id="IPR038511">
    <property type="entry name" value="TAP42/TAP46-like_sf"/>
</dbReference>
<dbReference type="GO" id="GO:0009966">
    <property type="term" value="P:regulation of signal transduction"/>
    <property type="evidence" value="ECO:0007669"/>
    <property type="project" value="InterPro"/>
</dbReference>
<gene>
    <name evidence="2" type="ORF">FIBSPDRAFT_788510</name>
</gene>
<evidence type="ECO:0000313" key="3">
    <source>
        <dbReference type="Proteomes" id="UP000076532"/>
    </source>
</evidence>
<dbReference type="GO" id="GO:0051721">
    <property type="term" value="F:protein phosphatase 2A binding"/>
    <property type="evidence" value="ECO:0007669"/>
    <property type="project" value="TreeGrafter"/>
</dbReference>
<proteinExistence type="predicted"/>
<feature type="compositionally biased region" description="Basic and acidic residues" evidence="1">
    <location>
        <begin position="359"/>
        <end position="372"/>
    </location>
</feature>
<keyword evidence="3" id="KW-1185">Reference proteome</keyword>
<feature type="region of interest" description="Disordered" evidence="1">
    <location>
        <begin position="235"/>
        <end position="260"/>
    </location>
</feature>
<feature type="compositionally biased region" description="Basic and acidic residues" evidence="1">
    <location>
        <begin position="248"/>
        <end position="260"/>
    </location>
</feature>
<evidence type="ECO:0000256" key="1">
    <source>
        <dbReference type="SAM" id="MobiDB-lite"/>
    </source>
</evidence>
<dbReference type="Pfam" id="PF04177">
    <property type="entry name" value="TAP42"/>
    <property type="match status" value="1"/>
</dbReference>
<dbReference type="STRING" id="436010.A0A166JSE0"/>
<dbReference type="AlphaFoldDB" id="A0A166JSE0"/>
<feature type="region of interest" description="Disordered" evidence="1">
    <location>
        <begin position="355"/>
        <end position="391"/>
    </location>
</feature>
<dbReference type="EMBL" id="KV417549">
    <property type="protein sequence ID" value="KZP21163.1"/>
    <property type="molecule type" value="Genomic_DNA"/>
</dbReference>
<dbReference type="OrthoDB" id="10261753at2759"/>
<dbReference type="PANTHER" id="PTHR10933:SF9">
    <property type="entry name" value="IMMUNOGLOBULIN-BINDING PROTEIN 1"/>
    <property type="match status" value="1"/>
</dbReference>
<accession>A0A166JSE0</accession>
<feature type="region of interest" description="Disordered" evidence="1">
    <location>
        <begin position="178"/>
        <end position="199"/>
    </location>
</feature>
<organism evidence="2 3">
    <name type="scientific">Athelia psychrophila</name>
    <dbReference type="NCBI Taxonomy" id="1759441"/>
    <lineage>
        <taxon>Eukaryota</taxon>
        <taxon>Fungi</taxon>
        <taxon>Dikarya</taxon>
        <taxon>Basidiomycota</taxon>
        <taxon>Agaricomycotina</taxon>
        <taxon>Agaricomycetes</taxon>
        <taxon>Agaricomycetidae</taxon>
        <taxon>Atheliales</taxon>
        <taxon>Atheliaceae</taxon>
        <taxon>Athelia</taxon>
    </lineage>
</organism>